<reference evidence="3 4" key="2">
    <citation type="submission" date="2018-10" db="EMBL/GenBank/DDBJ databases">
        <authorList>
            <consortium name="Pathogen Informatics"/>
        </authorList>
    </citation>
    <scope>NUCLEOTIDE SEQUENCE [LARGE SCALE GENOMIC DNA]</scope>
</reference>
<dbReference type="GO" id="GO:0008510">
    <property type="term" value="F:sodium:bicarbonate symporter activity"/>
    <property type="evidence" value="ECO:0007669"/>
    <property type="project" value="TreeGrafter"/>
</dbReference>
<keyword evidence="4" id="KW-1185">Reference proteome</keyword>
<dbReference type="AlphaFoldDB" id="A0A0N4V3N5"/>
<dbReference type="WBParaSite" id="EVEC_0000467501-mRNA-1">
    <property type="protein sequence ID" value="EVEC_0000467501-mRNA-1"/>
    <property type="gene ID" value="EVEC_0000467501"/>
</dbReference>
<dbReference type="OrthoDB" id="5872082at2759"/>
<name>A0A0N4V3N5_ENTVE</name>
<dbReference type="InterPro" id="IPR013769">
    <property type="entry name" value="Band3_cytoplasmic_dom"/>
</dbReference>
<dbReference type="Proteomes" id="UP000274131">
    <property type="component" value="Unassembled WGS sequence"/>
</dbReference>
<dbReference type="GO" id="GO:0051453">
    <property type="term" value="P:regulation of intracellular pH"/>
    <property type="evidence" value="ECO:0007669"/>
    <property type="project" value="TreeGrafter"/>
</dbReference>
<feature type="domain" description="Band 3 cytoplasmic" evidence="2">
    <location>
        <begin position="28"/>
        <end position="161"/>
    </location>
</feature>
<dbReference type="Pfam" id="PF07565">
    <property type="entry name" value="Band_3_cyto"/>
    <property type="match status" value="1"/>
</dbReference>
<dbReference type="EMBL" id="UXUI01007841">
    <property type="protein sequence ID" value="VDD89632.1"/>
    <property type="molecule type" value="Genomic_DNA"/>
</dbReference>
<dbReference type="SUPFAM" id="SSF55804">
    <property type="entry name" value="Phoshotransferase/anion transport protein"/>
    <property type="match status" value="1"/>
</dbReference>
<sequence>MNEYKFLQGPIHNVRQVLEANPDSNPMLFTEMLELASLHDELGNHWRQISRWIRYEQTVEGDGTRFSKPHITLLSMVSLIQLKNCLRKGVIILDARLNSFADVADTMCAAWVERGFLNDETAFAVKEVLNSSKLHLIDGRMRRADERRRDDKVDLRQDANDRKDKDREDLEVSIL</sequence>
<dbReference type="InterPro" id="IPR003020">
    <property type="entry name" value="HCO3_transpt_euk"/>
</dbReference>
<dbReference type="PANTHER" id="PTHR11453:SF36">
    <property type="entry name" value="ANION EXCHANGE PROTEIN"/>
    <property type="match status" value="1"/>
</dbReference>
<feature type="region of interest" description="Disordered" evidence="1">
    <location>
        <begin position="148"/>
        <end position="175"/>
    </location>
</feature>
<dbReference type="GO" id="GO:0008509">
    <property type="term" value="F:monoatomic anion transmembrane transporter activity"/>
    <property type="evidence" value="ECO:0007669"/>
    <property type="project" value="InterPro"/>
</dbReference>
<gene>
    <name evidence="3" type="ORF">EVEC_LOCUS4383</name>
</gene>
<dbReference type="GO" id="GO:0005886">
    <property type="term" value="C:plasma membrane"/>
    <property type="evidence" value="ECO:0007669"/>
    <property type="project" value="TreeGrafter"/>
</dbReference>
<evidence type="ECO:0000259" key="2">
    <source>
        <dbReference type="Pfam" id="PF07565"/>
    </source>
</evidence>
<evidence type="ECO:0000313" key="5">
    <source>
        <dbReference type="WBParaSite" id="EVEC_0000467501-mRNA-1"/>
    </source>
</evidence>
<dbReference type="GO" id="GO:0005452">
    <property type="term" value="F:solute:inorganic anion antiporter activity"/>
    <property type="evidence" value="ECO:0007669"/>
    <property type="project" value="InterPro"/>
</dbReference>
<accession>A0A0N4V3N5</accession>
<dbReference type="InterPro" id="IPR016152">
    <property type="entry name" value="PTrfase/Anion_transptr"/>
</dbReference>
<dbReference type="Gene3D" id="3.40.930.10">
    <property type="entry name" value="Mannitol-specific EII, Chain A"/>
    <property type="match status" value="1"/>
</dbReference>
<dbReference type="STRING" id="51028.A0A0N4V3N5"/>
<evidence type="ECO:0000313" key="3">
    <source>
        <dbReference type="EMBL" id="VDD89632.1"/>
    </source>
</evidence>
<organism evidence="5">
    <name type="scientific">Enterobius vermicularis</name>
    <name type="common">Human pinworm</name>
    <dbReference type="NCBI Taxonomy" id="51028"/>
    <lineage>
        <taxon>Eukaryota</taxon>
        <taxon>Metazoa</taxon>
        <taxon>Ecdysozoa</taxon>
        <taxon>Nematoda</taxon>
        <taxon>Chromadorea</taxon>
        <taxon>Rhabditida</taxon>
        <taxon>Spirurina</taxon>
        <taxon>Oxyuridomorpha</taxon>
        <taxon>Oxyuroidea</taxon>
        <taxon>Oxyuridae</taxon>
        <taxon>Enterobius</taxon>
    </lineage>
</organism>
<evidence type="ECO:0000313" key="4">
    <source>
        <dbReference type="Proteomes" id="UP000274131"/>
    </source>
</evidence>
<proteinExistence type="predicted"/>
<evidence type="ECO:0000256" key="1">
    <source>
        <dbReference type="SAM" id="MobiDB-lite"/>
    </source>
</evidence>
<reference evidence="5" key="1">
    <citation type="submission" date="2017-02" db="UniProtKB">
        <authorList>
            <consortium name="WormBaseParasite"/>
        </authorList>
    </citation>
    <scope>IDENTIFICATION</scope>
</reference>
<dbReference type="PANTHER" id="PTHR11453">
    <property type="entry name" value="ANION EXCHANGE PROTEIN"/>
    <property type="match status" value="1"/>
</dbReference>
<protein>
    <submittedName>
        <fullName evidence="5">Band_3_cyto domain-containing protein</fullName>
    </submittedName>
</protein>